<dbReference type="PROSITE" id="PS00409">
    <property type="entry name" value="PROKAR_NTER_METHYL"/>
    <property type="match status" value="1"/>
</dbReference>
<protein>
    <submittedName>
        <fullName evidence="2">Prepilin-type cleavage/methylation-like protein</fullName>
    </submittedName>
</protein>
<evidence type="ECO:0000313" key="3">
    <source>
        <dbReference type="Proteomes" id="UP000238949"/>
    </source>
</evidence>
<keyword evidence="1" id="KW-0472">Membrane</keyword>
<reference evidence="3" key="1">
    <citation type="journal article" date="2020" name="Int. J. Syst. Evol. Microbiol.">
        <title>Alteromonas alba sp. nov., a marine bacterium isolated from the seawater of the West Pacific Ocean.</title>
        <authorList>
            <person name="Sun C."/>
            <person name="Wu Y.-H."/>
            <person name="Xamxidin M."/>
            <person name="Cheng H."/>
            <person name="Xu X.-W."/>
        </authorList>
    </citation>
    <scope>NUCLEOTIDE SEQUENCE [LARGE SCALE GENOMIC DNA]</scope>
    <source>
        <strain evidence="3">190</strain>
    </source>
</reference>
<evidence type="ECO:0000313" key="2">
    <source>
        <dbReference type="EMBL" id="PRO74553.1"/>
    </source>
</evidence>
<sequence length="188" mass="20003">MPVKVVKGFTLVELIIGITVFSIIMMVIIGLIGPQSRLSVEPIWQVRASELAQSLMSEINARAFDNNLANSSTGERCNESIPCTTSGNLGPDAGEGRAQFDDIDDYNGLNESGATILSAQGLPVLYNGESLYTGFSVAVQVYYDDNEDGVNDDAGGSGTVIGNVKRIVITVTTPGGEAITFSSYRWNV</sequence>
<organism evidence="2 3">
    <name type="scientific">Alteromonas alba</name>
    <dbReference type="NCBI Taxonomy" id="2079529"/>
    <lineage>
        <taxon>Bacteria</taxon>
        <taxon>Pseudomonadati</taxon>
        <taxon>Pseudomonadota</taxon>
        <taxon>Gammaproteobacteria</taxon>
        <taxon>Alteromonadales</taxon>
        <taxon>Alteromonadaceae</taxon>
        <taxon>Alteromonas/Salinimonas group</taxon>
        <taxon>Alteromonas</taxon>
    </lineage>
</organism>
<name>A0A2S9VDL7_9ALTE</name>
<comment type="caution">
    <text evidence="2">The sequence shown here is derived from an EMBL/GenBank/DDBJ whole genome shotgun (WGS) entry which is preliminary data.</text>
</comment>
<keyword evidence="1" id="KW-1133">Transmembrane helix</keyword>
<evidence type="ECO:0000256" key="1">
    <source>
        <dbReference type="SAM" id="Phobius"/>
    </source>
</evidence>
<keyword evidence="1" id="KW-0812">Transmembrane</keyword>
<dbReference type="InterPro" id="IPR012902">
    <property type="entry name" value="N_methyl_site"/>
</dbReference>
<keyword evidence="3" id="KW-1185">Reference proteome</keyword>
<dbReference type="EMBL" id="PVNP01000047">
    <property type="protein sequence ID" value="PRO74553.1"/>
    <property type="molecule type" value="Genomic_DNA"/>
</dbReference>
<dbReference type="Proteomes" id="UP000238949">
    <property type="component" value="Unassembled WGS sequence"/>
</dbReference>
<dbReference type="RefSeq" id="WP_105933704.1">
    <property type="nucleotide sequence ID" value="NZ_PVNP01000047.1"/>
</dbReference>
<gene>
    <name evidence="2" type="ORF">C6Y40_05440</name>
</gene>
<dbReference type="OrthoDB" id="5593857at2"/>
<proteinExistence type="predicted"/>
<dbReference type="Pfam" id="PF07963">
    <property type="entry name" value="N_methyl"/>
    <property type="match status" value="1"/>
</dbReference>
<feature type="transmembrane region" description="Helical" evidence="1">
    <location>
        <begin position="12"/>
        <end position="33"/>
    </location>
</feature>
<accession>A0A2S9VDL7</accession>
<dbReference type="AlphaFoldDB" id="A0A2S9VDL7"/>
<dbReference type="NCBIfam" id="TIGR02532">
    <property type="entry name" value="IV_pilin_GFxxxE"/>
    <property type="match status" value="1"/>
</dbReference>